<organism evidence="2 3">
    <name type="scientific">Lynx pardinus</name>
    <name type="common">Iberian lynx</name>
    <name type="synonym">Felis pardina</name>
    <dbReference type="NCBI Taxonomy" id="191816"/>
    <lineage>
        <taxon>Eukaryota</taxon>
        <taxon>Metazoa</taxon>
        <taxon>Chordata</taxon>
        <taxon>Craniata</taxon>
        <taxon>Vertebrata</taxon>
        <taxon>Euteleostomi</taxon>
        <taxon>Mammalia</taxon>
        <taxon>Eutheria</taxon>
        <taxon>Laurasiatheria</taxon>
        <taxon>Carnivora</taxon>
        <taxon>Feliformia</taxon>
        <taxon>Felidae</taxon>
        <taxon>Felinae</taxon>
        <taxon>Lynx</taxon>
    </lineage>
</organism>
<dbReference type="InterPro" id="IPR006623">
    <property type="entry name" value="THEG"/>
</dbReference>
<feature type="non-terminal residue" evidence="2">
    <location>
        <position position="55"/>
    </location>
</feature>
<evidence type="ECO:0000256" key="1">
    <source>
        <dbReference type="ARBA" id="ARBA00022737"/>
    </source>
</evidence>
<dbReference type="PANTHER" id="PTHR15901">
    <property type="entry name" value="TESTICULAR HAPLOID EXPRESSED GENE PROTEIN"/>
    <property type="match status" value="1"/>
</dbReference>
<keyword evidence="3" id="KW-1185">Reference proteome</keyword>
<gene>
    <name evidence="2" type="ORF">LYPA_23C022930</name>
</gene>
<dbReference type="AlphaFoldDB" id="A0A485NCL2"/>
<dbReference type="InterPro" id="IPR042401">
    <property type="entry name" value="SPMAP2-like"/>
</dbReference>
<name>A0A485NCL2_LYNPA</name>
<feature type="non-terminal residue" evidence="2">
    <location>
        <position position="1"/>
    </location>
</feature>
<dbReference type="GO" id="GO:0007283">
    <property type="term" value="P:spermatogenesis"/>
    <property type="evidence" value="ECO:0007669"/>
    <property type="project" value="TreeGrafter"/>
</dbReference>
<keyword evidence="1" id="KW-0677">Repeat</keyword>
<sequence length="55" mass="6046">KAVASPRIISLAKPKVRKDLNEGYDPYHISPASLVAQASPRLYELATPKSITKRV</sequence>
<accession>A0A485NCL2</accession>
<evidence type="ECO:0000313" key="3">
    <source>
        <dbReference type="Proteomes" id="UP000386466"/>
    </source>
</evidence>
<dbReference type="Pfam" id="PF14912">
    <property type="entry name" value="THEG"/>
    <property type="match status" value="1"/>
</dbReference>
<dbReference type="PANTHER" id="PTHR15901:SF16">
    <property type="entry name" value="TESTICULAR HAPLOID EXPRESSED GENE PROTEIN"/>
    <property type="match status" value="1"/>
</dbReference>
<evidence type="ECO:0000313" key="2">
    <source>
        <dbReference type="EMBL" id="VFV29954.1"/>
    </source>
</evidence>
<protein>
    <submittedName>
        <fullName evidence="2">Testicular haploid expressed protein</fullName>
    </submittedName>
</protein>
<reference evidence="2 3" key="1">
    <citation type="submission" date="2019-01" db="EMBL/GenBank/DDBJ databases">
        <authorList>
            <person name="Alioto T."/>
            <person name="Alioto T."/>
        </authorList>
    </citation>
    <scope>NUCLEOTIDE SEQUENCE [LARGE SCALE GENOMIC DNA]</scope>
</reference>
<dbReference type="Proteomes" id="UP000386466">
    <property type="component" value="Unassembled WGS sequence"/>
</dbReference>
<dbReference type="SMART" id="SM00705">
    <property type="entry name" value="THEG"/>
    <property type="match status" value="2"/>
</dbReference>
<dbReference type="EMBL" id="CAAGRJ010013441">
    <property type="protein sequence ID" value="VFV29954.1"/>
    <property type="molecule type" value="Genomic_DNA"/>
</dbReference>
<proteinExistence type="predicted"/>